<dbReference type="PANTHER" id="PTHR43537">
    <property type="entry name" value="TRANSCRIPTIONAL REGULATOR, GNTR FAMILY"/>
    <property type="match status" value="1"/>
</dbReference>
<dbReference type="EMBL" id="CP011253">
    <property type="protein sequence ID" value="AKC71453.1"/>
    <property type="molecule type" value="Genomic_DNA"/>
</dbReference>
<dbReference type="PRINTS" id="PR00035">
    <property type="entry name" value="HTHGNTR"/>
</dbReference>
<dbReference type="PANTHER" id="PTHR43537:SF51">
    <property type="entry name" value="HTH-TYPE TRANSCRIPTIONAL REGULATOR LGOR-RELATED"/>
    <property type="match status" value="1"/>
</dbReference>
<evidence type="ECO:0000313" key="6">
    <source>
        <dbReference type="Proteomes" id="UP000035050"/>
    </source>
</evidence>
<dbReference type="SMART" id="SM00345">
    <property type="entry name" value="HTH_GNTR"/>
    <property type="match status" value="1"/>
</dbReference>
<dbReference type="Gene3D" id="1.20.120.530">
    <property type="entry name" value="GntR ligand-binding domain-like"/>
    <property type="match status" value="1"/>
</dbReference>
<keyword evidence="6" id="KW-1185">Reference proteome</keyword>
<dbReference type="Proteomes" id="UP000035050">
    <property type="component" value="Chromosome"/>
</dbReference>
<dbReference type="GO" id="GO:0003677">
    <property type="term" value="F:DNA binding"/>
    <property type="evidence" value="ECO:0007669"/>
    <property type="project" value="UniProtKB-KW"/>
</dbReference>
<dbReference type="RefSeq" id="WP_046292570.1">
    <property type="nucleotide sequence ID" value="NZ_CP011253.3"/>
</dbReference>
<dbReference type="Gene3D" id="1.10.10.10">
    <property type="entry name" value="Winged helix-like DNA-binding domain superfamily/Winged helix DNA-binding domain"/>
    <property type="match status" value="1"/>
</dbReference>
<keyword evidence="3" id="KW-0804">Transcription</keyword>
<proteinExistence type="predicted"/>
<dbReference type="SMART" id="SM00895">
    <property type="entry name" value="FCD"/>
    <property type="match status" value="1"/>
</dbReference>
<feature type="domain" description="HTH gntR-type" evidence="4">
    <location>
        <begin position="6"/>
        <end position="74"/>
    </location>
</feature>
<dbReference type="InterPro" id="IPR000524">
    <property type="entry name" value="Tscrpt_reg_HTH_GntR"/>
</dbReference>
<dbReference type="InterPro" id="IPR036390">
    <property type="entry name" value="WH_DNA-bd_sf"/>
</dbReference>
<dbReference type="InterPro" id="IPR011711">
    <property type="entry name" value="GntR_C"/>
</dbReference>
<dbReference type="OrthoDB" id="5296437at2"/>
<evidence type="ECO:0000259" key="4">
    <source>
        <dbReference type="PROSITE" id="PS50949"/>
    </source>
</evidence>
<dbReference type="Pfam" id="PF00392">
    <property type="entry name" value="GntR"/>
    <property type="match status" value="1"/>
</dbReference>
<dbReference type="CDD" id="cd07377">
    <property type="entry name" value="WHTH_GntR"/>
    <property type="match status" value="1"/>
</dbReference>
<sequence>MKHSAHAVTDAAVATIRERIERQVYPAGAMLPSQRQLAEELAISRASLREALSTLEALGMVAIRPGKGVYVNDASARIGVAWRFADQISLADTYQLRYALEGFSARLAALAASVTEIDWLTDNVESMKGALIEGDVDAAAQLDFAFHLRIVGLAGNAAIADILRGSTEIVMESQRLPFYQRELVLSTYHEHLEILDALRRRDGAAAGASMERHIVLAAQRAGIHFPIPSAYPSAEGVASRESAERTGASHVQL</sequence>
<reference evidence="5" key="1">
    <citation type="submission" date="2016-06" db="EMBL/GenBank/DDBJ databases">
        <title>Pandoraea oxalativorans DSM 23570 Genome Sequencing.</title>
        <authorList>
            <person name="Ee R."/>
            <person name="Lim Y.-L."/>
            <person name="Yong D."/>
            <person name="Yin W.-F."/>
            <person name="Chan K.-G."/>
        </authorList>
    </citation>
    <scope>NUCLEOTIDE SEQUENCE</scope>
    <source>
        <strain evidence="5">DSM 23570</strain>
    </source>
</reference>
<dbReference type="KEGG" id="pox:MB84_21305"/>
<dbReference type="InterPro" id="IPR008920">
    <property type="entry name" value="TF_FadR/GntR_C"/>
</dbReference>
<dbReference type="GO" id="GO:0003700">
    <property type="term" value="F:DNA-binding transcription factor activity"/>
    <property type="evidence" value="ECO:0007669"/>
    <property type="project" value="InterPro"/>
</dbReference>
<organism evidence="5 6">
    <name type="scientific">Pandoraea oxalativorans</name>
    <dbReference type="NCBI Taxonomy" id="573737"/>
    <lineage>
        <taxon>Bacteria</taxon>
        <taxon>Pseudomonadati</taxon>
        <taxon>Pseudomonadota</taxon>
        <taxon>Betaproteobacteria</taxon>
        <taxon>Burkholderiales</taxon>
        <taxon>Burkholderiaceae</taxon>
        <taxon>Pandoraea</taxon>
    </lineage>
</organism>
<evidence type="ECO:0000256" key="3">
    <source>
        <dbReference type="ARBA" id="ARBA00023163"/>
    </source>
</evidence>
<gene>
    <name evidence="5" type="ORF">MB84_21305</name>
</gene>
<dbReference type="SUPFAM" id="SSF46785">
    <property type="entry name" value="Winged helix' DNA-binding domain"/>
    <property type="match status" value="1"/>
</dbReference>
<keyword evidence="1" id="KW-0805">Transcription regulation</keyword>
<dbReference type="PATRIC" id="fig|573737.6.peg.9"/>
<dbReference type="AlphaFoldDB" id="A0A0E3U8M7"/>
<dbReference type="PROSITE" id="PS50949">
    <property type="entry name" value="HTH_GNTR"/>
    <property type="match status" value="1"/>
</dbReference>
<dbReference type="Pfam" id="PF07729">
    <property type="entry name" value="FCD"/>
    <property type="match status" value="1"/>
</dbReference>
<dbReference type="SUPFAM" id="SSF48008">
    <property type="entry name" value="GntR ligand-binding domain-like"/>
    <property type="match status" value="1"/>
</dbReference>
<keyword evidence="2" id="KW-0238">DNA-binding</keyword>
<name>A0A0E3U8M7_9BURK</name>
<accession>A0A0E3U8M7</accession>
<evidence type="ECO:0000313" key="5">
    <source>
        <dbReference type="EMBL" id="AKC71453.1"/>
    </source>
</evidence>
<dbReference type="InterPro" id="IPR036388">
    <property type="entry name" value="WH-like_DNA-bd_sf"/>
</dbReference>
<evidence type="ECO:0000256" key="2">
    <source>
        <dbReference type="ARBA" id="ARBA00023125"/>
    </source>
</evidence>
<protein>
    <submittedName>
        <fullName evidence="5">GntR family transcriptional regulator</fullName>
    </submittedName>
</protein>
<dbReference type="HOGENOM" id="CLU_017584_9_1_4"/>
<evidence type="ECO:0000256" key="1">
    <source>
        <dbReference type="ARBA" id="ARBA00023015"/>
    </source>
</evidence>